<dbReference type="Proteomes" id="UP000654482">
    <property type="component" value="Unassembled WGS sequence"/>
</dbReference>
<feature type="repeat" description="WD" evidence="3">
    <location>
        <begin position="358"/>
        <end position="397"/>
    </location>
</feature>
<reference evidence="5" key="1">
    <citation type="submission" date="2020-10" db="EMBL/GenBank/DDBJ databases">
        <authorList>
            <person name="Castelo-Branco R."/>
            <person name="Eusebio N."/>
            <person name="Adriana R."/>
            <person name="Vieira A."/>
            <person name="Brugerolle De Fraissinette N."/>
            <person name="Rezende De Castro R."/>
            <person name="Schneider M.P."/>
            <person name="Vasconcelos V."/>
            <person name="Leao P.N."/>
        </authorList>
    </citation>
    <scope>NUCLEOTIDE SEQUENCE</scope>
    <source>
        <strain evidence="5">LEGE 07157</strain>
    </source>
</reference>
<keyword evidence="2" id="KW-0677">Repeat</keyword>
<dbReference type="PANTHER" id="PTHR22847:SF637">
    <property type="entry name" value="WD REPEAT DOMAIN 5B"/>
    <property type="match status" value="1"/>
</dbReference>
<evidence type="ECO:0000256" key="4">
    <source>
        <dbReference type="SAM" id="Phobius"/>
    </source>
</evidence>
<evidence type="ECO:0000256" key="1">
    <source>
        <dbReference type="ARBA" id="ARBA00022574"/>
    </source>
</evidence>
<dbReference type="Gene3D" id="2.130.10.10">
    <property type="entry name" value="YVTN repeat-like/Quinoprotein amine dehydrogenase"/>
    <property type="match status" value="4"/>
</dbReference>
<evidence type="ECO:0000256" key="2">
    <source>
        <dbReference type="ARBA" id="ARBA00022737"/>
    </source>
</evidence>
<dbReference type="Pfam" id="PF00400">
    <property type="entry name" value="WD40"/>
    <property type="match status" value="8"/>
</dbReference>
<name>A0A8J7DXZ2_9CYAN</name>
<feature type="repeat" description="WD" evidence="3">
    <location>
        <begin position="275"/>
        <end position="316"/>
    </location>
</feature>
<proteinExistence type="predicted"/>
<feature type="transmembrane region" description="Helical" evidence="4">
    <location>
        <begin position="551"/>
        <end position="575"/>
    </location>
</feature>
<keyword evidence="6" id="KW-1185">Reference proteome</keyword>
<feature type="transmembrane region" description="Helical" evidence="4">
    <location>
        <begin position="526"/>
        <end position="545"/>
    </location>
</feature>
<dbReference type="SUPFAM" id="SSF50998">
    <property type="entry name" value="Quinoprotein alcohol dehydrogenase-like"/>
    <property type="match status" value="1"/>
</dbReference>
<dbReference type="EMBL" id="JADEWZ010000024">
    <property type="protein sequence ID" value="MBE9117406.1"/>
    <property type="molecule type" value="Genomic_DNA"/>
</dbReference>
<feature type="transmembrane region" description="Helical" evidence="4">
    <location>
        <begin position="484"/>
        <end position="505"/>
    </location>
</feature>
<feature type="repeat" description="WD" evidence="3">
    <location>
        <begin position="191"/>
        <end position="232"/>
    </location>
</feature>
<feature type="repeat" description="WD" evidence="3">
    <location>
        <begin position="317"/>
        <end position="357"/>
    </location>
</feature>
<comment type="caution">
    <text evidence="5">The sequence shown here is derived from an EMBL/GenBank/DDBJ whole genome shotgun (WGS) entry which is preliminary data.</text>
</comment>
<feature type="transmembrane region" description="Helical" evidence="4">
    <location>
        <begin position="69"/>
        <end position="94"/>
    </location>
</feature>
<dbReference type="PROSITE" id="PS00678">
    <property type="entry name" value="WD_REPEATS_1"/>
    <property type="match status" value="5"/>
</dbReference>
<dbReference type="PANTHER" id="PTHR22847">
    <property type="entry name" value="WD40 REPEAT PROTEIN"/>
    <property type="match status" value="1"/>
</dbReference>
<dbReference type="PROSITE" id="PS50294">
    <property type="entry name" value="WD_REPEATS_REGION"/>
    <property type="match status" value="6"/>
</dbReference>
<dbReference type="PRINTS" id="PR00320">
    <property type="entry name" value="GPROTEINBRPT"/>
</dbReference>
<dbReference type="AlphaFoldDB" id="A0A8J7DXZ2"/>
<organism evidence="5 6">
    <name type="scientific">Lusitaniella coriacea LEGE 07157</name>
    <dbReference type="NCBI Taxonomy" id="945747"/>
    <lineage>
        <taxon>Bacteria</taxon>
        <taxon>Bacillati</taxon>
        <taxon>Cyanobacteriota</taxon>
        <taxon>Cyanophyceae</taxon>
        <taxon>Spirulinales</taxon>
        <taxon>Lusitaniellaceae</taxon>
        <taxon>Lusitaniella</taxon>
    </lineage>
</organism>
<feature type="transmembrane region" description="Helical" evidence="4">
    <location>
        <begin position="448"/>
        <end position="478"/>
    </location>
</feature>
<feature type="repeat" description="WD" evidence="3">
    <location>
        <begin position="233"/>
        <end position="274"/>
    </location>
</feature>
<dbReference type="InterPro" id="IPR015943">
    <property type="entry name" value="WD40/YVTN_repeat-like_dom_sf"/>
</dbReference>
<dbReference type="InterPro" id="IPR011047">
    <property type="entry name" value="Quinoprotein_ADH-like_sf"/>
</dbReference>
<keyword evidence="4" id="KW-0472">Membrane</keyword>
<dbReference type="InterPro" id="IPR019775">
    <property type="entry name" value="WD40_repeat_CS"/>
</dbReference>
<protein>
    <submittedName>
        <fullName evidence="5">WD40 repeat domain-containing protein</fullName>
    </submittedName>
</protein>
<dbReference type="InterPro" id="IPR020472">
    <property type="entry name" value="WD40_PAC1"/>
</dbReference>
<dbReference type="RefSeq" id="WP_194030492.1">
    <property type="nucleotide sequence ID" value="NZ_JADEWZ010000024.1"/>
</dbReference>
<dbReference type="PROSITE" id="PS50082">
    <property type="entry name" value="WD_REPEATS_2"/>
    <property type="match status" value="7"/>
</dbReference>
<feature type="repeat" description="WD" evidence="3">
    <location>
        <begin position="398"/>
        <end position="438"/>
    </location>
</feature>
<feature type="transmembrane region" description="Helical" evidence="4">
    <location>
        <begin position="20"/>
        <end position="42"/>
    </location>
</feature>
<gene>
    <name evidence="5" type="ORF">IQ249_16015</name>
</gene>
<keyword evidence="4" id="KW-1133">Transmembrane helix</keyword>
<keyword evidence="1 3" id="KW-0853">WD repeat</keyword>
<sequence length="935" mass="102343">MPTFPDCQSKRPTQLNPLNPYHYVLIVYWVFFRPSILHSYLYDASPRLYILRGGRKFWQGFAVKAYRRLYLMFPVALAFLAIALGLLFSTVTAYNLQGHSSGVTAVVATTDGAIAVSAASDRQMKSFVPATDAMLKVWDLERGSERATLKGHRKSVSAVAIAPDGKRAISGSFDETVRVWDLQTGQQLYKLEGHERWISDLAIAPDGITAVSASGDGTLKVWDLQRGTERYTLVGHEGEIYDLAITPDGTRVVSASGDGTLKVWDLQRGTELYTLKGHQGGVNAVIITADGEGVISASGDGTLKVWDLAQGTERYTLTGHQDSVDTIALLPGNRLVSGSKDKTLKIWDLAQGQELYTLKGHKGWISSVAVAGERILSASSDNTLKVWDGAQGQELYTLEGHNSWVRAIATLSDETAISVAYDRFPRVWNLATGQLIPLNQVRLQRLGYLFSLFVSGGFSLFLTVVLVALTLTMGLMLFGLYGSIFASLGVSLVFSACYTLAVIAFDRLKAHPSFGAFAEISLLDRSLYIALGICFGLLLNVSLGLANRKALGAIAGIVTTTAIAVFSSIVVAGFLNRPATSIKGSLVGGWRAIESIGIDFNRFVAIGSLRLIFYPFNLIPQRTHLSQWDESVVLPLPGTTRFLLHRLQQSESLGLQIAAEIAANPFQRAAVQRALYTHLHRSPAPLHFLYRLLSAPELESYLLAPIEPKDWKCFLSRRQVLLGELALQPVRCSSETLSAWAESFVGVLTHWARSRRTTPLTQFATFLYAQTFNSPKLTSSSLEQLYSACERYPGGVEIRCSWSALKIFLDYQTLSDLGGAVDVLATEEFLGLFSARSNALNPSVIDSLERLGKIAAEVTTPETLTAPNQPLVTFARALNSLERLEALARQSIRLPEQVLLLRAIEQWRSIIFAALEERSLSPLSGVDLAEATPRG</sequence>
<evidence type="ECO:0000256" key="3">
    <source>
        <dbReference type="PROSITE-ProRule" id="PRU00221"/>
    </source>
</evidence>
<evidence type="ECO:0000313" key="6">
    <source>
        <dbReference type="Proteomes" id="UP000654482"/>
    </source>
</evidence>
<accession>A0A8J7DXZ2</accession>
<dbReference type="CDD" id="cd00200">
    <property type="entry name" value="WD40"/>
    <property type="match status" value="1"/>
</dbReference>
<dbReference type="InterPro" id="IPR001680">
    <property type="entry name" value="WD40_rpt"/>
</dbReference>
<dbReference type="SMART" id="SM00320">
    <property type="entry name" value="WD40"/>
    <property type="match status" value="8"/>
</dbReference>
<feature type="repeat" description="WD" evidence="3">
    <location>
        <begin position="149"/>
        <end position="190"/>
    </location>
</feature>
<evidence type="ECO:0000313" key="5">
    <source>
        <dbReference type="EMBL" id="MBE9117406.1"/>
    </source>
</evidence>
<keyword evidence="4" id="KW-0812">Transmembrane</keyword>